<evidence type="ECO:0000313" key="2">
    <source>
        <dbReference type="EMBL" id="KAK5691946.1"/>
    </source>
</evidence>
<dbReference type="EMBL" id="JAVRQU010000020">
    <property type="protein sequence ID" value="KAK5691946.1"/>
    <property type="molecule type" value="Genomic_DNA"/>
</dbReference>
<gene>
    <name evidence="2" type="ORF">LTR97_011117</name>
</gene>
<name>A0AAN7W7R1_9PEZI</name>
<organism evidence="2 3">
    <name type="scientific">Elasticomyces elasticus</name>
    <dbReference type="NCBI Taxonomy" id="574655"/>
    <lineage>
        <taxon>Eukaryota</taxon>
        <taxon>Fungi</taxon>
        <taxon>Dikarya</taxon>
        <taxon>Ascomycota</taxon>
        <taxon>Pezizomycotina</taxon>
        <taxon>Dothideomycetes</taxon>
        <taxon>Dothideomycetidae</taxon>
        <taxon>Mycosphaerellales</taxon>
        <taxon>Teratosphaeriaceae</taxon>
        <taxon>Elasticomyces</taxon>
    </lineage>
</organism>
<sequence length="211" mass="24158">MATITQTITTKSQSTTSNQYSLTRPLEELCTLQPKDIIPKLAHVTQKYINDGCPKPRLGGLRTDRTKAFYLVLLGLHSKVDQWEMVHALQVHPMRLESMLEFAMTWYAYHFEWIPSTLQYRLGEERKAWRMSVEYEPVEAFGSENEEEVSKPKGRKKSVVFAEDVKNSRLGRATRTRAEEASRVAGPVAEGTREGVRTSGRVRRAPARFLE</sequence>
<comment type="caution">
    <text evidence="2">The sequence shown here is derived from an EMBL/GenBank/DDBJ whole genome shotgun (WGS) entry which is preliminary data.</text>
</comment>
<evidence type="ECO:0000313" key="3">
    <source>
        <dbReference type="Proteomes" id="UP001310594"/>
    </source>
</evidence>
<proteinExistence type="predicted"/>
<protein>
    <submittedName>
        <fullName evidence="2">Uncharacterized protein</fullName>
    </submittedName>
</protein>
<accession>A0AAN7W7R1</accession>
<feature type="region of interest" description="Disordered" evidence="1">
    <location>
        <begin position="171"/>
        <end position="211"/>
    </location>
</feature>
<dbReference type="AlphaFoldDB" id="A0AAN7W7R1"/>
<feature type="compositionally biased region" description="Basic residues" evidence="1">
    <location>
        <begin position="200"/>
        <end position="211"/>
    </location>
</feature>
<evidence type="ECO:0000256" key="1">
    <source>
        <dbReference type="SAM" id="MobiDB-lite"/>
    </source>
</evidence>
<dbReference type="Proteomes" id="UP001310594">
    <property type="component" value="Unassembled WGS sequence"/>
</dbReference>
<reference evidence="2" key="1">
    <citation type="submission" date="2023-08" db="EMBL/GenBank/DDBJ databases">
        <title>Black Yeasts Isolated from many extreme environments.</title>
        <authorList>
            <person name="Coleine C."/>
            <person name="Stajich J.E."/>
            <person name="Selbmann L."/>
        </authorList>
    </citation>
    <scope>NUCLEOTIDE SEQUENCE</scope>
    <source>
        <strain evidence="2">CCFEE 5810</strain>
    </source>
</reference>